<dbReference type="CDD" id="cd12952">
    <property type="entry name" value="MMP_ACEL2062"/>
    <property type="match status" value="1"/>
</dbReference>
<dbReference type="Proteomes" id="UP000594463">
    <property type="component" value="Chromosome"/>
</dbReference>
<dbReference type="InterPro" id="IPR010428">
    <property type="entry name" value="Zincin_1"/>
</dbReference>
<dbReference type="Gene3D" id="3.30.2010.20">
    <property type="match status" value="1"/>
</dbReference>
<keyword evidence="2" id="KW-1185">Reference proteome</keyword>
<dbReference type="KEGG" id="alam:RT761_01687"/>
<organism evidence="1 2">
    <name type="scientific">Atribacter laminatus</name>
    <dbReference type="NCBI Taxonomy" id="2847778"/>
    <lineage>
        <taxon>Bacteria</taxon>
        <taxon>Pseudomonadati</taxon>
        <taxon>Atribacterota</taxon>
        <taxon>Atribacteria</taxon>
        <taxon>Atribacterales</taxon>
        <taxon>Atribacteraceae</taxon>
        <taxon>Atribacter</taxon>
    </lineage>
</organism>
<dbReference type="InterPro" id="IPR038555">
    <property type="entry name" value="Zincin_1_sf"/>
</dbReference>
<evidence type="ECO:0000313" key="2">
    <source>
        <dbReference type="Proteomes" id="UP000594463"/>
    </source>
</evidence>
<reference evidence="1 2" key="1">
    <citation type="journal article" date="2021" name="Nat. Commun.">
        <title>Isolation of a member of the candidate phylum Atribacteria reveals a unique cell membrane structure.</title>
        <authorList>
            <person name="Taiki K."/>
            <person name="Nobu M.K."/>
            <person name="Kusada H."/>
            <person name="Meng X.-Y."/>
            <person name="Hosoki N."/>
            <person name="Uematsu K."/>
            <person name="Yoshioka H."/>
            <person name="Kamagata Y."/>
            <person name="Tamaki H."/>
        </authorList>
    </citation>
    <scope>NUCLEOTIDE SEQUENCE [LARGE SCALE GENOMIC DNA]</scope>
    <source>
        <strain evidence="1 2">RT761</strain>
    </source>
</reference>
<evidence type="ECO:0000313" key="1">
    <source>
        <dbReference type="EMBL" id="QPM68467.1"/>
    </source>
</evidence>
<dbReference type="AlphaFoldDB" id="A0A7T1AM44"/>
<dbReference type="RefSeq" id="WP_218110972.1">
    <property type="nucleotide sequence ID" value="NZ_CP065383.1"/>
</dbReference>
<accession>A0A7T1AM44</accession>
<gene>
    <name evidence="1" type="ORF">RT761_01687</name>
</gene>
<evidence type="ECO:0008006" key="3">
    <source>
        <dbReference type="Google" id="ProtNLM"/>
    </source>
</evidence>
<name>A0A7T1AM44_ATRLM</name>
<dbReference type="Pfam" id="PF06262">
    <property type="entry name" value="Zincin_1"/>
    <property type="match status" value="1"/>
</dbReference>
<dbReference type="EMBL" id="CP065383">
    <property type="protein sequence ID" value="QPM68467.1"/>
    <property type="molecule type" value="Genomic_DNA"/>
</dbReference>
<protein>
    <recommendedName>
        <fullName evidence="3">Metallopeptidase family protein</fullName>
    </recommendedName>
</protein>
<sequence>MERDEIMGMVRDILDQLPDHIRENIKNLEFVIEDRPNFEIKRRFRGAMLLGLYQGVPLPKRGPGYTFVLPDRISLFYENLLKVVRDDGEWPRVLKDVILHEIGHYFGFNEMEIRKLMDEMIPETDKGMD</sequence>
<proteinExistence type="predicted"/>
<dbReference type="SUPFAM" id="SSF55486">
    <property type="entry name" value="Metalloproteases ('zincins'), catalytic domain"/>
    <property type="match status" value="1"/>
</dbReference>